<evidence type="ECO:0000313" key="2">
    <source>
        <dbReference type="EMBL" id="OMO90783.1"/>
    </source>
</evidence>
<evidence type="ECO:0000256" key="1">
    <source>
        <dbReference type="SAM" id="MobiDB-lite"/>
    </source>
</evidence>
<name>A0A1R3J7F7_COCAP</name>
<reference evidence="2 3" key="1">
    <citation type="submission" date="2013-09" db="EMBL/GenBank/DDBJ databases">
        <title>Corchorus capsularis genome sequencing.</title>
        <authorList>
            <person name="Alam M."/>
            <person name="Haque M.S."/>
            <person name="Islam M.S."/>
            <person name="Emdad E.M."/>
            <person name="Islam M.M."/>
            <person name="Ahmed B."/>
            <person name="Halim A."/>
            <person name="Hossen Q.M.M."/>
            <person name="Hossain M.Z."/>
            <person name="Ahmed R."/>
            <person name="Khan M.M."/>
            <person name="Islam R."/>
            <person name="Rashid M.M."/>
            <person name="Khan S.A."/>
            <person name="Rahman M.S."/>
            <person name="Alam M."/>
        </authorList>
    </citation>
    <scope>NUCLEOTIDE SEQUENCE [LARGE SCALE GENOMIC DNA]</scope>
    <source>
        <strain evidence="3">cv. CVL-1</strain>
        <tissue evidence="2">Whole seedling</tissue>
    </source>
</reference>
<evidence type="ECO:0000313" key="3">
    <source>
        <dbReference type="Proteomes" id="UP000188268"/>
    </source>
</evidence>
<dbReference type="Proteomes" id="UP000188268">
    <property type="component" value="Unassembled WGS sequence"/>
</dbReference>
<feature type="region of interest" description="Disordered" evidence="1">
    <location>
        <begin position="1"/>
        <end position="24"/>
    </location>
</feature>
<sequence>MALSTTASKSNPSPIAINATVQLQ</sequence>
<dbReference type="Gramene" id="OMO90783">
    <property type="protein sequence ID" value="OMO90783"/>
    <property type="gene ID" value="CCACVL1_07294"/>
</dbReference>
<gene>
    <name evidence="2" type="ORF">CCACVL1_07294</name>
</gene>
<comment type="caution">
    <text evidence="2">The sequence shown here is derived from an EMBL/GenBank/DDBJ whole genome shotgun (WGS) entry which is preliminary data.</text>
</comment>
<accession>A0A1R3J7F7</accession>
<proteinExistence type="predicted"/>
<dbReference type="AlphaFoldDB" id="A0A1R3J7F7"/>
<protein>
    <submittedName>
        <fullName evidence="2">Uncharacterized protein</fullName>
    </submittedName>
</protein>
<keyword evidence="3" id="KW-1185">Reference proteome</keyword>
<dbReference type="EMBL" id="AWWV01008407">
    <property type="protein sequence ID" value="OMO90783.1"/>
    <property type="molecule type" value="Genomic_DNA"/>
</dbReference>
<organism evidence="2 3">
    <name type="scientific">Corchorus capsularis</name>
    <name type="common">Jute</name>
    <dbReference type="NCBI Taxonomy" id="210143"/>
    <lineage>
        <taxon>Eukaryota</taxon>
        <taxon>Viridiplantae</taxon>
        <taxon>Streptophyta</taxon>
        <taxon>Embryophyta</taxon>
        <taxon>Tracheophyta</taxon>
        <taxon>Spermatophyta</taxon>
        <taxon>Magnoliopsida</taxon>
        <taxon>eudicotyledons</taxon>
        <taxon>Gunneridae</taxon>
        <taxon>Pentapetalae</taxon>
        <taxon>rosids</taxon>
        <taxon>malvids</taxon>
        <taxon>Malvales</taxon>
        <taxon>Malvaceae</taxon>
        <taxon>Grewioideae</taxon>
        <taxon>Apeibeae</taxon>
        <taxon>Corchorus</taxon>
    </lineage>
</organism>